<evidence type="ECO:0000259" key="12">
    <source>
        <dbReference type="Pfam" id="PF20974"/>
    </source>
</evidence>
<comment type="similarity">
    <text evidence="1 9">Belongs to the class-I aminoacyl-tRNA synthetase family.</text>
</comment>
<evidence type="ECO:0000259" key="10">
    <source>
        <dbReference type="Pfam" id="PF00749"/>
    </source>
</evidence>
<keyword evidence="6 9" id="KW-0648">Protein biosynthesis</keyword>
<dbReference type="PANTHER" id="PTHR43097">
    <property type="entry name" value="GLUTAMINE-TRNA LIGASE"/>
    <property type="match status" value="1"/>
</dbReference>
<dbReference type="InterPro" id="IPR004514">
    <property type="entry name" value="Gln-tRNA-synth"/>
</dbReference>
<dbReference type="InterPro" id="IPR001412">
    <property type="entry name" value="aa-tRNA-synth_I_CS"/>
</dbReference>
<evidence type="ECO:0000313" key="13">
    <source>
        <dbReference type="EMBL" id="KAK7537518.1"/>
    </source>
</evidence>
<dbReference type="InterPro" id="IPR000924">
    <property type="entry name" value="Glu/Gln-tRNA-synth"/>
</dbReference>
<dbReference type="EMBL" id="JBBPEH010000006">
    <property type="protein sequence ID" value="KAK7537518.1"/>
    <property type="molecule type" value="Genomic_DNA"/>
</dbReference>
<dbReference type="PANTHER" id="PTHR43097:SF4">
    <property type="entry name" value="GLUTAMINE--TRNA LIGASE"/>
    <property type="match status" value="1"/>
</dbReference>
<keyword evidence="7 9" id="KW-0030">Aminoacyl-tRNA synthetase</keyword>
<dbReference type="Gene3D" id="2.40.240.10">
    <property type="entry name" value="Ribosomal Protein L25, Chain P"/>
    <property type="match status" value="2"/>
</dbReference>
<evidence type="ECO:0000256" key="5">
    <source>
        <dbReference type="ARBA" id="ARBA00022840"/>
    </source>
</evidence>
<feature type="domain" description="Glutamyl/glutaminyl-tRNA synthetase class Ib anti-codon binding" evidence="11">
    <location>
        <begin position="337"/>
        <end position="436"/>
    </location>
</feature>
<feature type="domain" description="Glutamyl/glutaminyl-tRNA synthetase class Ib catalytic" evidence="10">
    <location>
        <begin position="22"/>
        <end position="332"/>
    </location>
</feature>
<organism evidence="13 14">
    <name type="scientific">Phyllosticta citribraziliensis</name>
    <dbReference type="NCBI Taxonomy" id="989973"/>
    <lineage>
        <taxon>Eukaryota</taxon>
        <taxon>Fungi</taxon>
        <taxon>Dikarya</taxon>
        <taxon>Ascomycota</taxon>
        <taxon>Pezizomycotina</taxon>
        <taxon>Dothideomycetes</taxon>
        <taxon>Dothideomycetes incertae sedis</taxon>
        <taxon>Botryosphaeriales</taxon>
        <taxon>Phyllostictaceae</taxon>
        <taxon>Phyllosticta</taxon>
    </lineage>
</organism>
<evidence type="ECO:0000259" key="11">
    <source>
        <dbReference type="Pfam" id="PF03950"/>
    </source>
</evidence>
<keyword evidence="4 9" id="KW-0547">Nucleotide-binding</keyword>
<dbReference type="Pfam" id="PF03950">
    <property type="entry name" value="tRNA-synt_1c_C"/>
    <property type="match status" value="1"/>
</dbReference>
<keyword evidence="3 9" id="KW-0436">Ligase</keyword>
<dbReference type="GeneID" id="92028712"/>
<evidence type="ECO:0000313" key="14">
    <source>
        <dbReference type="Proteomes" id="UP001360953"/>
    </source>
</evidence>
<evidence type="ECO:0000256" key="4">
    <source>
        <dbReference type="ARBA" id="ARBA00022741"/>
    </source>
</evidence>
<comment type="caution">
    <text evidence="13">The sequence shown here is derived from an EMBL/GenBank/DDBJ whole genome shotgun (WGS) entry which is preliminary data.</text>
</comment>
<dbReference type="SUPFAM" id="SSF52374">
    <property type="entry name" value="Nucleotidylyl transferase"/>
    <property type="match status" value="1"/>
</dbReference>
<keyword evidence="5 9" id="KW-0067">ATP-binding</keyword>
<evidence type="ECO:0000256" key="1">
    <source>
        <dbReference type="ARBA" id="ARBA00005594"/>
    </source>
</evidence>
<keyword evidence="14" id="KW-1185">Reference proteome</keyword>
<evidence type="ECO:0000256" key="8">
    <source>
        <dbReference type="ARBA" id="ARBA00048270"/>
    </source>
</evidence>
<dbReference type="PRINTS" id="PR00987">
    <property type="entry name" value="TRNASYNTHGLU"/>
</dbReference>
<reference evidence="13 14" key="1">
    <citation type="submission" date="2024-04" db="EMBL/GenBank/DDBJ databases">
        <title>Phyllosticta paracitricarpa is synonymous to the EU quarantine fungus P. citricarpa based on phylogenomic analyses.</title>
        <authorList>
            <consortium name="Lawrence Berkeley National Laboratory"/>
            <person name="Van ingen-buijs V.A."/>
            <person name="Van westerhoven A.C."/>
            <person name="Haridas S."/>
            <person name="Skiadas P."/>
            <person name="Martin F."/>
            <person name="Groenewald J.Z."/>
            <person name="Crous P.W."/>
            <person name="Seidl M.F."/>
        </authorList>
    </citation>
    <scope>NUCLEOTIDE SEQUENCE [LARGE SCALE GENOMIC DNA]</scope>
    <source>
        <strain evidence="13 14">CPC 17464</strain>
    </source>
</reference>
<proteinExistence type="inferred from homology"/>
<evidence type="ECO:0000256" key="6">
    <source>
        <dbReference type="ARBA" id="ARBA00022917"/>
    </source>
</evidence>
<dbReference type="SUPFAM" id="SSF50715">
    <property type="entry name" value="Ribosomal protein L25-like"/>
    <property type="match status" value="1"/>
</dbReference>
<dbReference type="InterPro" id="IPR014729">
    <property type="entry name" value="Rossmann-like_a/b/a_fold"/>
</dbReference>
<gene>
    <name evidence="13" type="ORF">J3D65DRAFT_385741</name>
</gene>
<dbReference type="EC" id="6.1.1.18" evidence="2"/>
<comment type="catalytic activity">
    <reaction evidence="8">
        <text>tRNA(Gln) + L-glutamine + ATP = L-glutaminyl-tRNA(Gln) + AMP + diphosphate</text>
        <dbReference type="Rhea" id="RHEA:20121"/>
        <dbReference type="Rhea" id="RHEA-COMP:9662"/>
        <dbReference type="Rhea" id="RHEA-COMP:9681"/>
        <dbReference type="ChEBI" id="CHEBI:30616"/>
        <dbReference type="ChEBI" id="CHEBI:33019"/>
        <dbReference type="ChEBI" id="CHEBI:58359"/>
        <dbReference type="ChEBI" id="CHEBI:78442"/>
        <dbReference type="ChEBI" id="CHEBI:78521"/>
        <dbReference type="ChEBI" id="CHEBI:456215"/>
        <dbReference type="EC" id="6.1.1.18"/>
    </reaction>
</comment>
<dbReference type="InterPro" id="IPR049437">
    <property type="entry name" value="tRNA-synt_1c_C2"/>
</dbReference>
<evidence type="ECO:0000256" key="2">
    <source>
        <dbReference type="ARBA" id="ARBA00012836"/>
    </source>
</evidence>
<dbReference type="Pfam" id="PF20974">
    <property type="entry name" value="tRNA-synt_1c_C2"/>
    <property type="match status" value="1"/>
</dbReference>
<dbReference type="Gene3D" id="3.40.50.620">
    <property type="entry name" value="HUPs"/>
    <property type="match status" value="1"/>
</dbReference>
<dbReference type="InterPro" id="IPR020056">
    <property type="entry name" value="Rbsml_bL25/Gln-tRNA_synth_N"/>
</dbReference>
<dbReference type="InterPro" id="IPR011035">
    <property type="entry name" value="Ribosomal_bL25/Gln-tRNA_synth"/>
</dbReference>
<sequence length="572" mass="64213">MNSIFDHGFLAEVHAMNPAENVNTRFPPEPNGHLHIGHSKAIAVNFGFAEFHGGNCFLRYDDTNPAGEEEQFFTSIADTIRWLGFTPARVTHSSDNFEKLFELAEGLIRRDGAYVCHCSRDEIKAQRGGEKGSSPRYACIHRGRPTAESLNEFRAMRNGKYRPGEAALRMKQDIESGNPQMWDLFAYRILDNDATHYRTGNQWRIYPTYDFAHCLCDSIEGITTSLCTTEFEASSESYEWLCKKLDLYTPMQREYGRLNISGTVLSKRKIKALVDEGIVRGWDDPRLYTLIGLRRRGVPPDAILTFVNEIGVTKATTNIQVARLDQTIRTYLGTTVPRLMMVLDPLPVVIDNLPDDFVEMVEVPFSADPSFGTHAVPFTKVMYIERSDFREVDSPKYFRLAPGKTVGLLKVPLPVTATSFERDPKDGRIVRVHAVYGASDGGAKVKKPKAFLHWVAESPAHGSPIRATARLFNSLFRSDDPESNPGGWKADINPGSEEVLENAMIEVGFNEVRSRAPWPARATELNEADDGPESVRFQAMRVGYFAVDMDSSTERVVVNRIVSLKEDSGKRS</sequence>
<dbReference type="InterPro" id="IPR050132">
    <property type="entry name" value="Gln/Glu-tRNA_Ligase"/>
</dbReference>
<dbReference type="RefSeq" id="XP_066655669.1">
    <property type="nucleotide sequence ID" value="XM_066795806.1"/>
</dbReference>
<dbReference type="InterPro" id="IPR020059">
    <property type="entry name" value="Glu/Gln-tRNA-synth_Ib_codon-bd"/>
</dbReference>
<evidence type="ECO:0000256" key="9">
    <source>
        <dbReference type="RuleBase" id="RU363037"/>
    </source>
</evidence>
<accession>A0ABR1LQS5</accession>
<evidence type="ECO:0000256" key="3">
    <source>
        <dbReference type="ARBA" id="ARBA00022598"/>
    </source>
</evidence>
<feature type="domain" description="tRNA synthetases class I (E and Q) anti-codon binding" evidence="12">
    <location>
        <begin position="452"/>
        <end position="512"/>
    </location>
</feature>
<name>A0ABR1LQS5_9PEZI</name>
<dbReference type="Pfam" id="PF00749">
    <property type="entry name" value="tRNA-synt_1c"/>
    <property type="match status" value="1"/>
</dbReference>
<evidence type="ECO:0000256" key="7">
    <source>
        <dbReference type="ARBA" id="ARBA00023146"/>
    </source>
</evidence>
<dbReference type="InterPro" id="IPR020058">
    <property type="entry name" value="Glu/Gln-tRNA-synth_Ib_cat-dom"/>
</dbReference>
<protein>
    <recommendedName>
        <fullName evidence="2">glutamine--tRNA ligase</fullName>
        <ecNumber evidence="2">6.1.1.18</ecNumber>
    </recommendedName>
</protein>
<dbReference type="Proteomes" id="UP001360953">
    <property type="component" value="Unassembled WGS sequence"/>
</dbReference>
<dbReference type="PROSITE" id="PS00178">
    <property type="entry name" value="AA_TRNA_LIGASE_I"/>
    <property type="match status" value="1"/>
</dbReference>
<dbReference type="NCBIfam" id="TIGR00440">
    <property type="entry name" value="glnS"/>
    <property type="match status" value="1"/>
</dbReference>